<reference evidence="1 2" key="2">
    <citation type="journal article" date="2022" name="Mol. Ecol. Resour.">
        <title>The genomes of chicory, endive, great burdock and yacon provide insights into Asteraceae paleo-polyploidization history and plant inulin production.</title>
        <authorList>
            <person name="Fan W."/>
            <person name="Wang S."/>
            <person name="Wang H."/>
            <person name="Wang A."/>
            <person name="Jiang F."/>
            <person name="Liu H."/>
            <person name="Zhao H."/>
            <person name="Xu D."/>
            <person name="Zhang Y."/>
        </authorList>
    </citation>
    <scope>NUCLEOTIDE SEQUENCE [LARGE SCALE GENOMIC DNA]</scope>
    <source>
        <strain evidence="2">cv. Yunnan</strain>
        <tissue evidence="1">Leaves</tissue>
    </source>
</reference>
<dbReference type="EMBL" id="CM042028">
    <property type="protein sequence ID" value="KAI3797738.1"/>
    <property type="molecule type" value="Genomic_DNA"/>
</dbReference>
<protein>
    <submittedName>
        <fullName evidence="1">Uncharacterized protein</fullName>
    </submittedName>
</protein>
<comment type="caution">
    <text evidence="1">The sequence shown here is derived from an EMBL/GenBank/DDBJ whole genome shotgun (WGS) entry which is preliminary data.</text>
</comment>
<gene>
    <name evidence="1" type="ORF">L1987_33001</name>
</gene>
<keyword evidence="2" id="KW-1185">Reference proteome</keyword>
<dbReference type="Proteomes" id="UP001056120">
    <property type="component" value="Linkage Group LG11"/>
</dbReference>
<evidence type="ECO:0000313" key="1">
    <source>
        <dbReference type="EMBL" id="KAI3797738.1"/>
    </source>
</evidence>
<proteinExistence type="predicted"/>
<name>A0ACB9HP54_9ASTR</name>
<accession>A0ACB9HP54</accession>
<sequence length="86" mass="10137">MVEGAQSFKYNYDDFISILRPFLRNYLLGFGGRYYSHNASMKEEHVTDVGWLDSNDEVAKIRERFDLAKKRFLKIPDADGSIERER</sequence>
<organism evidence="1 2">
    <name type="scientific">Smallanthus sonchifolius</name>
    <dbReference type="NCBI Taxonomy" id="185202"/>
    <lineage>
        <taxon>Eukaryota</taxon>
        <taxon>Viridiplantae</taxon>
        <taxon>Streptophyta</taxon>
        <taxon>Embryophyta</taxon>
        <taxon>Tracheophyta</taxon>
        <taxon>Spermatophyta</taxon>
        <taxon>Magnoliopsida</taxon>
        <taxon>eudicotyledons</taxon>
        <taxon>Gunneridae</taxon>
        <taxon>Pentapetalae</taxon>
        <taxon>asterids</taxon>
        <taxon>campanulids</taxon>
        <taxon>Asterales</taxon>
        <taxon>Asteraceae</taxon>
        <taxon>Asteroideae</taxon>
        <taxon>Heliantheae alliance</taxon>
        <taxon>Millerieae</taxon>
        <taxon>Smallanthus</taxon>
    </lineage>
</organism>
<reference evidence="2" key="1">
    <citation type="journal article" date="2022" name="Mol. Ecol. Resour.">
        <title>The genomes of chicory, endive, great burdock and yacon provide insights into Asteraceae palaeo-polyploidization history and plant inulin production.</title>
        <authorList>
            <person name="Fan W."/>
            <person name="Wang S."/>
            <person name="Wang H."/>
            <person name="Wang A."/>
            <person name="Jiang F."/>
            <person name="Liu H."/>
            <person name="Zhao H."/>
            <person name="Xu D."/>
            <person name="Zhang Y."/>
        </authorList>
    </citation>
    <scope>NUCLEOTIDE SEQUENCE [LARGE SCALE GENOMIC DNA]</scope>
    <source>
        <strain evidence="2">cv. Yunnan</strain>
    </source>
</reference>
<evidence type="ECO:0000313" key="2">
    <source>
        <dbReference type="Proteomes" id="UP001056120"/>
    </source>
</evidence>